<keyword evidence="9" id="KW-1185">Reference proteome</keyword>
<name>A0A8K0AEX0_BRALA</name>
<accession>A0A8K0AEX0</accession>
<keyword evidence="2" id="KW-0479">Metal-binding</keyword>
<organism evidence="8 9">
    <name type="scientific">Branchiostoma lanceolatum</name>
    <name type="common">Common lancelet</name>
    <name type="synonym">Amphioxus lanceolatum</name>
    <dbReference type="NCBI Taxonomy" id="7740"/>
    <lineage>
        <taxon>Eukaryota</taxon>
        <taxon>Metazoa</taxon>
        <taxon>Chordata</taxon>
        <taxon>Cephalochordata</taxon>
        <taxon>Leptocardii</taxon>
        <taxon>Amphioxiformes</taxon>
        <taxon>Branchiostomatidae</taxon>
        <taxon>Branchiostoma</taxon>
    </lineage>
</organism>
<comment type="function">
    <text evidence="6">2-oxoglutarate(2OG)-dependent dioxygenase that catalyzes the conversion of 2-oxoglutarate to succinate and CO(2) in an iron-dependent manner. However, does not couple 2OG turnover to the hydroxylation of acyl-coenzyme A derivatives, implying that it is not directly involved in phytanoyl coenzyme-A metabolism. Does not show detectable activity towards fatty acid CoA thioesters.</text>
</comment>
<dbReference type="AlphaFoldDB" id="A0A8K0AEX0"/>
<protein>
    <recommendedName>
        <fullName evidence="5">Phytanoyl-CoA dioxygenase domain-containing protein 1</fullName>
    </recommendedName>
</protein>
<dbReference type="PANTHER" id="PTHR20883:SF15">
    <property type="entry name" value="PHYTANOYL-COA DIOXYGENASE DOMAIN-CONTAINING PROTEIN 1"/>
    <property type="match status" value="1"/>
</dbReference>
<keyword evidence="3" id="KW-0408">Iron</keyword>
<sequence length="286" mass="32899">MATPEQAKQFYDQGYLIIEDFLTSEEVAEIRAQTQKIVDEQHNPEDHPLTTFIGGNKQKTDDYFMTSGDKIRFFFETDAIDEQGNLTKPKMEALNKIGHGLHFLDPVFKRITFSEKMKNIARNLGLKNPAVPQGMVILKPPKIGAVVSPHQDSTFLYTDPMRLVGFWIALEDCSTTNGCLWFIPKSHTNGITRRMVRNPEGSDPPTIFRGEDRVYRHEEFIPGEVKKGALVLIHGEVVHKSDANRSDKSRHIYTFHMYEQEGGQWSRENWQQPTEEHPFPSLYSFQ</sequence>
<dbReference type="PANTHER" id="PTHR20883">
    <property type="entry name" value="PHYTANOYL-COA DIOXYGENASE DOMAIN CONTAINING 1"/>
    <property type="match status" value="1"/>
</dbReference>
<evidence type="ECO:0000256" key="3">
    <source>
        <dbReference type="ARBA" id="ARBA00023004"/>
    </source>
</evidence>
<evidence type="ECO:0000256" key="6">
    <source>
        <dbReference type="ARBA" id="ARBA00045487"/>
    </source>
</evidence>
<evidence type="ECO:0000256" key="5">
    <source>
        <dbReference type="ARBA" id="ARBA00039857"/>
    </source>
</evidence>
<dbReference type="Proteomes" id="UP000838412">
    <property type="component" value="Chromosome 8"/>
</dbReference>
<evidence type="ECO:0000256" key="7">
    <source>
        <dbReference type="SAM" id="MobiDB-lite"/>
    </source>
</evidence>
<dbReference type="SUPFAM" id="SSF51197">
    <property type="entry name" value="Clavaminate synthase-like"/>
    <property type="match status" value="1"/>
</dbReference>
<reference evidence="8" key="1">
    <citation type="submission" date="2022-01" db="EMBL/GenBank/DDBJ databases">
        <authorList>
            <person name="Braso-Vives M."/>
        </authorList>
    </citation>
    <scope>NUCLEOTIDE SEQUENCE</scope>
</reference>
<comment type="similarity">
    <text evidence="4">Belongs to the PhyH family. PHYHD1 subfamily.</text>
</comment>
<dbReference type="GO" id="GO:0046872">
    <property type="term" value="F:metal ion binding"/>
    <property type="evidence" value="ECO:0007669"/>
    <property type="project" value="UniProtKB-KW"/>
</dbReference>
<evidence type="ECO:0000313" key="8">
    <source>
        <dbReference type="EMBL" id="CAH1272652.1"/>
    </source>
</evidence>
<dbReference type="EMBL" id="OV696693">
    <property type="protein sequence ID" value="CAH1272652.1"/>
    <property type="molecule type" value="Genomic_DNA"/>
</dbReference>
<evidence type="ECO:0000256" key="1">
    <source>
        <dbReference type="ARBA" id="ARBA00001962"/>
    </source>
</evidence>
<evidence type="ECO:0000256" key="2">
    <source>
        <dbReference type="ARBA" id="ARBA00022723"/>
    </source>
</evidence>
<proteinExistence type="inferred from homology"/>
<evidence type="ECO:0000256" key="4">
    <source>
        <dbReference type="ARBA" id="ARBA00038356"/>
    </source>
</evidence>
<comment type="cofactor">
    <cofactor evidence="1">
        <name>Fe cation</name>
        <dbReference type="ChEBI" id="CHEBI:24875"/>
    </cofactor>
</comment>
<evidence type="ECO:0000313" key="9">
    <source>
        <dbReference type="Proteomes" id="UP000838412"/>
    </source>
</evidence>
<gene>
    <name evidence="8" type="primary">PHYHD1</name>
    <name evidence="8" type="ORF">BLAG_LOCUS24240</name>
</gene>
<dbReference type="Pfam" id="PF05721">
    <property type="entry name" value="PhyH"/>
    <property type="match status" value="1"/>
</dbReference>
<dbReference type="InterPro" id="IPR008775">
    <property type="entry name" value="Phytyl_CoA_dOase-like"/>
</dbReference>
<dbReference type="Gene3D" id="2.60.120.620">
    <property type="entry name" value="q2cbj1_9rhob like domain"/>
    <property type="match status" value="1"/>
</dbReference>
<feature type="region of interest" description="Disordered" evidence="7">
    <location>
        <begin position="266"/>
        <end position="286"/>
    </location>
</feature>
<dbReference type="OrthoDB" id="445007at2759"/>